<feature type="compositionally biased region" description="Low complexity" evidence="1">
    <location>
        <begin position="14"/>
        <end position="25"/>
    </location>
</feature>
<feature type="region of interest" description="Disordered" evidence="1">
    <location>
        <begin position="1"/>
        <end position="87"/>
    </location>
</feature>
<gene>
    <name evidence="2" type="ORF">RS694_18015</name>
</gene>
<protein>
    <submittedName>
        <fullName evidence="2">Uncharacterized protein</fullName>
    </submittedName>
</protein>
<evidence type="ECO:0000313" key="2">
    <source>
        <dbReference type="EMBL" id="APW44236.1"/>
    </source>
</evidence>
<reference evidence="2 3" key="1">
    <citation type="submission" date="2017-01" db="EMBL/GenBank/DDBJ databases">
        <authorList>
            <person name="Mah S.A."/>
            <person name="Swanson W.J."/>
            <person name="Moy G.W."/>
            <person name="Vacquier V.D."/>
        </authorList>
    </citation>
    <scope>NUCLEOTIDE SEQUENCE [LARGE SCALE GENOMIC DNA]</scope>
    <source>
        <strain evidence="2 3">DSM 22694</strain>
    </source>
</reference>
<evidence type="ECO:0000256" key="1">
    <source>
        <dbReference type="SAM" id="MobiDB-lite"/>
    </source>
</evidence>
<dbReference type="EMBL" id="CP019239">
    <property type="protein sequence ID" value="APW44236.1"/>
    <property type="molecule type" value="Genomic_DNA"/>
</dbReference>
<dbReference type="AlphaFoldDB" id="A0A1P8KE43"/>
<name>A0A1P8KE43_9BURK</name>
<keyword evidence="3" id="KW-1185">Reference proteome</keyword>
<proteinExistence type="predicted"/>
<evidence type="ECO:0000313" key="3">
    <source>
        <dbReference type="Proteomes" id="UP000186110"/>
    </source>
</evidence>
<organism evidence="2 3">
    <name type="scientific">Rhodoferax saidenbachensis</name>
    <dbReference type="NCBI Taxonomy" id="1484693"/>
    <lineage>
        <taxon>Bacteria</taxon>
        <taxon>Pseudomonadati</taxon>
        <taxon>Pseudomonadota</taxon>
        <taxon>Betaproteobacteria</taxon>
        <taxon>Burkholderiales</taxon>
        <taxon>Comamonadaceae</taxon>
        <taxon>Rhodoferax</taxon>
    </lineage>
</organism>
<dbReference type="KEGG" id="rsb:RS694_18015"/>
<accession>A0A1P8KE43</accession>
<sequence length="87" mass="9370">MTPEKPKTVPPKPGGTRPYDPLLDPLPLPDVVESDSDTAWGLWEDSLQTPHDGPEETQIAPLDGAYDDTEPMDLPDPAAKKPPSRGA</sequence>
<dbReference type="Proteomes" id="UP000186110">
    <property type="component" value="Chromosome"/>
</dbReference>
<dbReference type="RefSeq" id="WP_029709501.1">
    <property type="nucleotide sequence ID" value="NZ_CP019239.1"/>
</dbReference>